<dbReference type="Proteomes" id="UP000192578">
    <property type="component" value="Unassembled WGS sequence"/>
</dbReference>
<feature type="transmembrane region" description="Helical" evidence="1">
    <location>
        <begin position="6"/>
        <end position="28"/>
    </location>
</feature>
<protein>
    <submittedName>
        <fullName evidence="2">Uncharacterized protein</fullName>
    </submittedName>
</protein>
<dbReference type="AlphaFoldDB" id="A0A9X6RPI2"/>
<keyword evidence="1" id="KW-0812">Transmembrane</keyword>
<keyword evidence="3" id="KW-1185">Reference proteome</keyword>
<evidence type="ECO:0000313" key="3">
    <source>
        <dbReference type="Proteomes" id="UP000192578"/>
    </source>
</evidence>
<keyword evidence="1" id="KW-0472">Membrane</keyword>
<comment type="caution">
    <text evidence="2">The sequence shown here is derived from an EMBL/GenBank/DDBJ whole genome shotgun (WGS) entry which is preliminary data.</text>
</comment>
<accession>A0A9X6RPI2</accession>
<name>A0A9X6RPI2_HYPEX</name>
<reference evidence="3" key="1">
    <citation type="submission" date="2017-01" db="EMBL/GenBank/DDBJ databases">
        <title>Comparative genomics of anhydrobiosis in the tardigrade Hypsibius dujardini.</title>
        <authorList>
            <person name="Yoshida Y."/>
            <person name="Koutsovoulos G."/>
            <person name="Laetsch D."/>
            <person name="Stevens L."/>
            <person name="Kumar S."/>
            <person name="Horikawa D."/>
            <person name="Ishino K."/>
            <person name="Komine S."/>
            <person name="Tomita M."/>
            <person name="Blaxter M."/>
            <person name="Arakawa K."/>
        </authorList>
    </citation>
    <scope>NUCLEOTIDE SEQUENCE [LARGE SCALE GENOMIC DNA]</scope>
    <source>
        <strain evidence="3">Z151</strain>
    </source>
</reference>
<sequence>MVIVRWFVVVLCLWVTFVLFFISVFVFWPWSLPYVEIGQFEVYAETMRSFLVSSFSVVDRKHQLSPTCLDARREVSSWIVAHWCCVIRPHQQLGSLGVMLDQRSEDGSAGSELIQRSAPAPIGNLASVPTDPILKKMVLETSWTKALRVAMMDLFSTEELATSLPHQPKAGMRVLDQFRLSIVK</sequence>
<gene>
    <name evidence="2" type="ORF">BV898_19889</name>
</gene>
<evidence type="ECO:0000256" key="1">
    <source>
        <dbReference type="SAM" id="Phobius"/>
    </source>
</evidence>
<evidence type="ECO:0000313" key="2">
    <source>
        <dbReference type="EMBL" id="OWA55503.1"/>
    </source>
</evidence>
<dbReference type="OrthoDB" id="10064586at2759"/>
<dbReference type="EMBL" id="MTYJ01000874">
    <property type="protein sequence ID" value="OWA55503.1"/>
    <property type="molecule type" value="Genomic_DNA"/>
</dbReference>
<feature type="non-terminal residue" evidence="2">
    <location>
        <position position="1"/>
    </location>
</feature>
<keyword evidence="1" id="KW-1133">Transmembrane helix</keyword>
<proteinExistence type="predicted"/>
<organism evidence="2 3">
    <name type="scientific">Hypsibius exemplaris</name>
    <name type="common">Freshwater tardigrade</name>
    <dbReference type="NCBI Taxonomy" id="2072580"/>
    <lineage>
        <taxon>Eukaryota</taxon>
        <taxon>Metazoa</taxon>
        <taxon>Ecdysozoa</taxon>
        <taxon>Tardigrada</taxon>
        <taxon>Eutardigrada</taxon>
        <taxon>Parachela</taxon>
        <taxon>Hypsibioidea</taxon>
        <taxon>Hypsibiidae</taxon>
        <taxon>Hypsibius</taxon>
    </lineage>
</organism>